<sequence length="339" mass="36511">MSARPVLIWGAGAIGGILGAYLARAGRAVHMVDIVPEHVKAMRTSGLRIEGPVEEFTQVLPASTPEELTGTYEIIILAVKAHVTEAALEMLLPHLAPGGYVVSAQNGLNERVIAARIGAENTVGCFVNYGADWLEPGRILFGNRAAVAVGELDGQITDRAREVHALLSVLEPEAVLTDNIWGYLWGKMGYGALLFCTALTPDSMSDAMARPEHREVYARLGHEVMSLAAAEGVTPLGFNGFDPDAFRAGDRAAIDASMDKMVAHNRKTAKTHSGIWRDLAVRKRRTEVDAQIGVMVGLGHTHGIEVPALARMVELIHDIEEGRRTQSANLVTEMLPLCT</sequence>
<feature type="transmembrane region" description="Helical" evidence="11">
    <location>
        <begin position="6"/>
        <end position="23"/>
    </location>
</feature>
<evidence type="ECO:0000256" key="3">
    <source>
        <dbReference type="ARBA" id="ARBA00013014"/>
    </source>
</evidence>
<dbReference type="Pfam" id="PF02558">
    <property type="entry name" value="ApbA"/>
    <property type="match status" value="1"/>
</dbReference>
<dbReference type="InterPro" id="IPR013752">
    <property type="entry name" value="KPA_reductase"/>
</dbReference>
<keyword evidence="11" id="KW-0812">Transmembrane</keyword>
<evidence type="ECO:0000313" key="14">
    <source>
        <dbReference type="EMBL" id="MCT4372430.1"/>
    </source>
</evidence>
<evidence type="ECO:0000256" key="2">
    <source>
        <dbReference type="ARBA" id="ARBA00007870"/>
    </source>
</evidence>
<evidence type="ECO:0000259" key="13">
    <source>
        <dbReference type="Pfam" id="PF08546"/>
    </source>
</evidence>
<keyword evidence="6 10" id="KW-0521">NADP</keyword>
<dbReference type="Gene3D" id="1.10.1040.10">
    <property type="entry name" value="N-(1-d-carboxylethyl)-l-norvaline Dehydrogenase, domain 2"/>
    <property type="match status" value="1"/>
</dbReference>
<name>A0A2A3JVD4_9RHOB</name>
<proteinExistence type="inferred from homology"/>
<dbReference type="GO" id="GO:0015940">
    <property type="term" value="P:pantothenate biosynthetic process"/>
    <property type="evidence" value="ECO:0007669"/>
    <property type="project" value="UniProtKB-UniPathway"/>
</dbReference>
<dbReference type="InterPro" id="IPR036291">
    <property type="entry name" value="NAD(P)-bd_dom_sf"/>
</dbReference>
<evidence type="ECO:0000313" key="16">
    <source>
        <dbReference type="Proteomes" id="UP000217448"/>
    </source>
</evidence>
<dbReference type="InterPro" id="IPR013332">
    <property type="entry name" value="KPR_N"/>
</dbReference>
<keyword evidence="16" id="KW-1185">Reference proteome</keyword>
<dbReference type="EC" id="1.1.1.169" evidence="3 10"/>
<feature type="domain" description="Ketopantoate reductase C-terminal" evidence="13">
    <location>
        <begin position="182"/>
        <end position="320"/>
    </location>
</feature>
<dbReference type="GO" id="GO:0005737">
    <property type="term" value="C:cytoplasm"/>
    <property type="evidence" value="ECO:0007669"/>
    <property type="project" value="TreeGrafter"/>
</dbReference>
<comment type="function">
    <text evidence="10">Catalyzes the NADPH-dependent reduction of ketopantoate into pantoic acid.</text>
</comment>
<dbReference type="PANTHER" id="PTHR21708:SF26">
    <property type="entry name" value="2-DEHYDROPANTOATE 2-REDUCTASE"/>
    <property type="match status" value="1"/>
</dbReference>
<evidence type="ECO:0000256" key="1">
    <source>
        <dbReference type="ARBA" id="ARBA00004994"/>
    </source>
</evidence>
<comment type="similarity">
    <text evidence="2 10">Belongs to the ketopantoate reductase family.</text>
</comment>
<reference evidence="15" key="1">
    <citation type="submission" date="2017-09" db="EMBL/GenBank/DDBJ databases">
        <title>Yangia sp. SAOS 153D whole genome sequencing.</title>
        <authorList>
            <person name="Verma A."/>
            <person name="Krishnamurthi S."/>
        </authorList>
    </citation>
    <scope>NUCLEOTIDE SEQUENCE [LARGE SCALE GENOMIC DNA]</scope>
    <source>
        <strain evidence="15">SAOS 153D</strain>
    </source>
</reference>
<accession>A0A2A3JVD4</accession>
<evidence type="ECO:0000313" key="15">
    <source>
        <dbReference type="EMBL" id="PBD18777.1"/>
    </source>
</evidence>
<evidence type="ECO:0000256" key="10">
    <source>
        <dbReference type="RuleBase" id="RU362068"/>
    </source>
</evidence>
<keyword evidence="7 10" id="KW-0560">Oxidoreductase</keyword>
<keyword evidence="5 10" id="KW-0566">Pantothenate biosynthesis</keyword>
<evidence type="ECO:0000256" key="11">
    <source>
        <dbReference type="SAM" id="Phobius"/>
    </source>
</evidence>
<evidence type="ECO:0000256" key="7">
    <source>
        <dbReference type="ARBA" id="ARBA00023002"/>
    </source>
</evidence>
<dbReference type="Proteomes" id="UP000217448">
    <property type="component" value="Unassembled WGS sequence"/>
</dbReference>
<feature type="domain" description="Ketopantoate reductase N-terminal" evidence="12">
    <location>
        <begin position="6"/>
        <end position="153"/>
    </location>
</feature>
<dbReference type="EMBL" id="NTHN02000045">
    <property type="protein sequence ID" value="MCT4372430.1"/>
    <property type="molecule type" value="Genomic_DNA"/>
</dbReference>
<evidence type="ECO:0000256" key="4">
    <source>
        <dbReference type="ARBA" id="ARBA00019465"/>
    </source>
</evidence>
<dbReference type="NCBIfam" id="TIGR00745">
    <property type="entry name" value="apbA_panE"/>
    <property type="match status" value="1"/>
</dbReference>
<evidence type="ECO:0000256" key="5">
    <source>
        <dbReference type="ARBA" id="ARBA00022655"/>
    </source>
</evidence>
<dbReference type="AlphaFoldDB" id="A0A2A3JVD4"/>
<dbReference type="OrthoDB" id="9793586at2"/>
<dbReference type="Pfam" id="PF08546">
    <property type="entry name" value="ApbA_C"/>
    <property type="match status" value="1"/>
</dbReference>
<dbReference type="InterPro" id="IPR003710">
    <property type="entry name" value="ApbA"/>
</dbReference>
<dbReference type="Gene3D" id="3.40.50.720">
    <property type="entry name" value="NAD(P)-binding Rossmann-like Domain"/>
    <property type="match status" value="1"/>
</dbReference>
<comment type="catalytic activity">
    <reaction evidence="9 10">
        <text>(R)-pantoate + NADP(+) = 2-dehydropantoate + NADPH + H(+)</text>
        <dbReference type="Rhea" id="RHEA:16233"/>
        <dbReference type="ChEBI" id="CHEBI:11561"/>
        <dbReference type="ChEBI" id="CHEBI:15378"/>
        <dbReference type="ChEBI" id="CHEBI:15980"/>
        <dbReference type="ChEBI" id="CHEBI:57783"/>
        <dbReference type="ChEBI" id="CHEBI:58349"/>
        <dbReference type="EC" id="1.1.1.169"/>
    </reaction>
</comment>
<keyword evidence="11" id="KW-0472">Membrane</keyword>
<dbReference type="PANTHER" id="PTHR21708">
    <property type="entry name" value="PROBABLE 2-DEHYDROPANTOATE 2-REDUCTASE"/>
    <property type="match status" value="1"/>
</dbReference>
<dbReference type="SUPFAM" id="SSF51735">
    <property type="entry name" value="NAD(P)-binding Rossmann-fold domains"/>
    <property type="match status" value="1"/>
</dbReference>
<dbReference type="RefSeq" id="WP_095882626.1">
    <property type="nucleotide sequence ID" value="NZ_NTHN02000045.1"/>
</dbReference>
<dbReference type="InterPro" id="IPR051402">
    <property type="entry name" value="KPR-Related"/>
</dbReference>
<reference evidence="14" key="3">
    <citation type="submission" date="2024-05" db="EMBL/GenBank/DDBJ databases">
        <title>Yangia mangrovi SAOS 153D genome.</title>
        <authorList>
            <person name="Verma A."/>
            <person name="Pal Y."/>
            <person name="Sundharam S."/>
            <person name="Bisht B."/>
            <person name="Srinivasan K."/>
        </authorList>
    </citation>
    <scope>NUCLEOTIDE SEQUENCE</scope>
    <source>
        <strain evidence="14">SAOS 153D</strain>
    </source>
</reference>
<comment type="pathway">
    <text evidence="1 10">Cofactor biosynthesis; (R)-pantothenate biosynthesis; (R)-pantoate from 3-methyl-2-oxobutanoate: step 2/2.</text>
</comment>
<evidence type="ECO:0000256" key="9">
    <source>
        <dbReference type="ARBA" id="ARBA00048793"/>
    </source>
</evidence>
<evidence type="ECO:0000256" key="8">
    <source>
        <dbReference type="ARBA" id="ARBA00032024"/>
    </source>
</evidence>
<dbReference type="EMBL" id="NTHN01000197">
    <property type="protein sequence ID" value="PBD18777.1"/>
    <property type="molecule type" value="Genomic_DNA"/>
</dbReference>
<dbReference type="GO" id="GO:0008677">
    <property type="term" value="F:2-dehydropantoate 2-reductase activity"/>
    <property type="evidence" value="ECO:0007669"/>
    <property type="project" value="UniProtKB-EC"/>
</dbReference>
<keyword evidence="11" id="KW-1133">Transmembrane helix</keyword>
<dbReference type="InterPro" id="IPR008927">
    <property type="entry name" value="6-PGluconate_DH-like_C_sf"/>
</dbReference>
<gene>
    <name evidence="14" type="ORF">CLG85_019790</name>
    <name evidence="15" type="ORF">CLG85_12830</name>
</gene>
<dbReference type="UniPathway" id="UPA00028">
    <property type="reaction ID" value="UER00004"/>
</dbReference>
<organism evidence="15">
    <name type="scientific">Alloyangia mangrovi</name>
    <dbReference type="NCBI Taxonomy" id="1779329"/>
    <lineage>
        <taxon>Bacteria</taxon>
        <taxon>Pseudomonadati</taxon>
        <taxon>Pseudomonadota</taxon>
        <taxon>Alphaproteobacteria</taxon>
        <taxon>Rhodobacterales</taxon>
        <taxon>Roseobacteraceae</taxon>
        <taxon>Alloyangia</taxon>
    </lineage>
</organism>
<protein>
    <recommendedName>
        <fullName evidence="4 10">2-dehydropantoate 2-reductase</fullName>
        <ecNumber evidence="3 10">1.1.1.169</ecNumber>
    </recommendedName>
    <alternativeName>
        <fullName evidence="8 10">Ketopantoate reductase</fullName>
    </alternativeName>
</protein>
<evidence type="ECO:0000259" key="12">
    <source>
        <dbReference type="Pfam" id="PF02558"/>
    </source>
</evidence>
<reference evidence="16" key="2">
    <citation type="submission" date="2023-07" db="EMBL/GenBank/DDBJ databases">
        <title>Yangia mangrovi SAOS 153D genome.</title>
        <authorList>
            <person name="Verma A."/>
            <person name="Pal Y."/>
            <person name="Sundharam S."/>
            <person name="Bisht B."/>
            <person name="Srinivasan K."/>
        </authorList>
    </citation>
    <scope>NUCLEOTIDE SEQUENCE [LARGE SCALE GENOMIC DNA]</scope>
    <source>
        <strain evidence="16">SAOS 153D</strain>
    </source>
</reference>
<dbReference type="SUPFAM" id="SSF48179">
    <property type="entry name" value="6-phosphogluconate dehydrogenase C-terminal domain-like"/>
    <property type="match status" value="1"/>
</dbReference>
<evidence type="ECO:0000256" key="6">
    <source>
        <dbReference type="ARBA" id="ARBA00022857"/>
    </source>
</evidence>
<dbReference type="InterPro" id="IPR013328">
    <property type="entry name" value="6PGD_dom2"/>
</dbReference>
<comment type="caution">
    <text evidence="15">The sequence shown here is derived from an EMBL/GenBank/DDBJ whole genome shotgun (WGS) entry which is preliminary data.</text>
</comment>